<evidence type="ECO:0000313" key="15">
    <source>
        <dbReference type="EMBL" id="RVU49204.1"/>
    </source>
</evidence>
<reference evidence="15 16" key="1">
    <citation type="submission" date="2019-01" db="EMBL/GenBank/DDBJ databases">
        <authorList>
            <person name="Chen W.-M."/>
        </authorList>
    </citation>
    <scope>NUCLEOTIDE SEQUENCE [LARGE SCALE GENOMIC DNA]</scope>
    <source>
        <strain evidence="15 16">KYPY4</strain>
    </source>
</reference>
<dbReference type="SUPFAM" id="SSF75217">
    <property type="entry name" value="alpha/beta knot"/>
    <property type="match status" value="1"/>
</dbReference>
<keyword evidence="16" id="KW-1185">Reference proteome</keyword>
<dbReference type="PANTHER" id="PTHR30027">
    <property type="entry name" value="RIBOSOMAL RNA SMALL SUBUNIT METHYLTRANSFERASE E"/>
    <property type="match status" value="1"/>
</dbReference>
<accession>A0A437RQX8</accession>
<feature type="domain" description="Ribosomal RNA small subunit methyltransferase E PUA-like" evidence="14">
    <location>
        <begin position="21"/>
        <end position="62"/>
    </location>
</feature>
<dbReference type="Gene3D" id="3.40.1280.10">
    <property type="match status" value="1"/>
</dbReference>
<dbReference type="InterPro" id="IPR046886">
    <property type="entry name" value="RsmE_MTase_dom"/>
</dbReference>
<dbReference type="AlphaFoldDB" id="A0A437RQX8"/>
<keyword evidence="7 12" id="KW-0489">Methyltransferase</keyword>
<evidence type="ECO:0000256" key="11">
    <source>
        <dbReference type="ARBA" id="ARBA00047944"/>
    </source>
</evidence>
<evidence type="ECO:0000256" key="2">
    <source>
        <dbReference type="ARBA" id="ARBA00005528"/>
    </source>
</evidence>
<evidence type="ECO:0000259" key="14">
    <source>
        <dbReference type="Pfam" id="PF20260"/>
    </source>
</evidence>
<protein>
    <recommendedName>
        <fullName evidence="4 12">Ribosomal RNA small subunit methyltransferase E</fullName>
        <ecNumber evidence="3 12">2.1.1.193</ecNumber>
    </recommendedName>
</protein>
<dbReference type="EC" id="2.1.1.193" evidence="3 12"/>
<keyword evidence="6 12" id="KW-0698">rRNA processing</keyword>
<keyword evidence="9 12" id="KW-0949">S-adenosyl-L-methionine</keyword>
<dbReference type="OrthoDB" id="9815641at2"/>
<name>A0A437RQX8_9BURK</name>
<organism evidence="15 16">
    <name type="scientific">Rubrivivax rivuli</name>
    <dbReference type="NCBI Taxonomy" id="1862385"/>
    <lineage>
        <taxon>Bacteria</taxon>
        <taxon>Pseudomonadati</taxon>
        <taxon>Pseudomonadota</taxon>
        <taxon>Betaproteobacteria</taxon>
        <taxon>Burkholderiales</taxon>
        <taxon>Sphaerotilaceae</taxon>
        <taxon>Rubrivivax</taxon>
    </lineage>
</organism>
<evidence type="ECO:0000256" key="6">
    <source>
        <dbReference type="ARBA" id="ARBA00022552"/>
    </source>
</evidence>
<comment type="subcellular location">
    <subcellularLocation>
        <location evidence="1 12">Cytoplasm</location>
    </subcellularLocation>
</comment>
<dbReference type="EMBL" id="SACR01000001">
    <property type="protein sequence ID" value="RVU49204.1"/>
    <property type="molecule type" value="Genomic_DNA"/>
</dbReference>
<dbReference type="InterPro" id="IPR046887">
    <property type="entry name" value="RsmE_PUA-like"/>
</dbReference>
<keyword evidence="5 12" id="KW-0963">Cytoplasm</keyword>
<dbReference type="Pfam" id="PF20260">
    <property type="entry name" value="PUA_4"/>
    <property type="match status" value="1"/>
</dbReference>
<comment type="catalytic activity">
    <reaction evidence="11 12">
        <text>uridine(1498) in 16S rRNA + S-adenosyl-L-methionine = N(3)-methyluridine(1498) in 16S rRNA + S-adenosyl-L-homocysteine + H(+)</text>
        <dbReference type="Rhea" id="RHEA:42920"/>
        <dbReference type="Rhea" id="RHEA-COMP:10283"/>
        <dbReference type="Rhea" id="RHEA-COMP:10284"/>
        <dbReference type="ChEBI" id="CHEBI:15378"/>
        <dbReference type="ChEBI" id="CHEBI:57856"/>
        <dbReference type="ChEBI" id="CHEBI:59789"/>
        <dbReference type="ChEBI" id="CHEBI:65315"/>
        <dbReference type="ChEBI" id="CHEBI:74502"/>
        <dbReference type="EC" id="2.1.1.193"/>
    </reaction>
</comment>
<dbReference type="Proteomes" id="UP000285575">
    <property type="component" value="Unassembled WGS sequence"/>
</dbReference>
<evidence type="ECO:0000256" key="8">
    <source>
        <dbReference type="ARBA" id="ARBA00022679"/>
    </source>
</evidence>
<dbReference type="PANTHER" id="PTHR30027:SF3">
    <property type="entry name" value="16S RRNA (URACIL(1498)-N(3))-METHYLTRANSFERASE"/>
    <property type="match status" value="1"/>
</dbReference>
<dbReference type="GO" id="GO:0070042">
    <property type="term" value="F:rRNA (uridine-N3-)-methyltransferase activity"/>
    <property type="evidence" value="ECO:0007669"/>
    <property type="project" value="TreeGrafter"/>
</dbReference>
<dbReference type="InterPro" id="IPR029026">
    <property type="entry name" value="tRNA_m1G_MTases_N"/>
</dbReference>
<keyword evidence="8 12" id="KW-0808">Transferase</keyword>
<evidence type="ECO:0000256" key="9">
    <source>
        <dbReference type="ARBA" id="ARBA00022691"/>
    </source>
</evidence>
<feature type="domain" description="Ribosomal RNA small subunit methyltransferase E methyltransferase" evidence="13">
    <location>
        <begin position="71"/>
        <end position="236"/>
    </location>
</feature>
<dbReference type="InterPro" id="IPR006700">
    <property type="entry name" value="RsmE"/>
</dbReference>
<sequence>MRLFVPEALQAGTELSLPPGAARHAQVRRVQPGDTLRLFDGSGQDWPATVLAVGRSEVRVQLGTPETVQRELPRAVHIALAMPANERMDALVEKATELGVAGVQPLMSQRSVLRLAGERAQRKQQHWQAIAEGACEQCGRARVPAVGAAQDLGTWLAALPPAGASTRLLLSLQPDAQPLALLVPAEASPVLTLSGPEGGLTPDEEAAARRAGFRPVALGPRVLRADTAPLAVLAWLGLQAVA</sequence>
<dbReference type="RefSeq" id="WP_128226841.1">
    <property type="nucleotide sequence ID" value="NZ_SACR01000001.1"/>
</dbReference>
<dbReference type="SUPFAM" id="SSF88697">
    <property type="entry name" value="PUA domain-like"/>
    <property type="match status" value="1"/>
</dbReference>
<dbReference type="InterPro" id="IPR015947">
    <property type="entry name" value="PUA-like_sf"/>
</dbReference>
<dbReference type="NCBIfam" id="NF008692">
    <property type="entry name" value="PRK11713.1-5"/>
    <property type="match status" value="1"/>
</dbReference>
<dbReference type="PIRSF" id="PIRSF015601">
    <property type="entry name" value="MTase_slr0722"/>
    <property type="match status" value="1"/>
</dbReference>
<evidence type="ECO:0000256" key="12">
    <source>
        <dbReference type="PIRNR" id="PIRNR015601"/>
    </source>
</evidence>
<dbReference type="Gene3D" id="2.40.240.20">
    <property type="entry name" value="Hypothetical PUA domain-like, domain 1"/>
    <property type="match status" value="1"/>
</dbReference>
<dbReference type="CDD" id="cd18084">
    <property type="entry name" value="RsmE-like"/>
    <property type="match status" value="1"/>
</dbReference>
<comment type="similarity">
    <text evidence="2 12">Belongs to the RNA methyltransferase RsmE family.</text>
</comment>
<evidence type="ECO:0000259" key="13">
    <source>
        <dbReference type="Pfam" id="PF04452"/>
    </source>
</evidence>
<comment type="function">
    <text evidence="10 12">Specifically methylates the N3 position of the uracil ring of uridine 1498 (m3U1498) in 16S rRNA. Acts on the fully assembled 30S ribosomal subunit.</text>
</comment>
<evidence type="ECO:0000256" key="1">
    <source>
        <dbReference type="ARBA" id="ARBA00004496"/>
    </source>
</evidence>
<evidence type="ECO:0000313" key="16">
    <source>
        <dbReference type="Proteomes" id="UP000285575"/>
    </source>
</evidence>
<dbReference type="InterPro" id="IPR029028">
    <property type="entry name" value="Alpha/beta_knot_MTases"/>
</dbReference>
<proteinExistence type="inferred from homology"/>
<evidence type="ECO:0000256" key="7">
    <source>
        <dbReference type="ARBA" id="ARBA00022603"/>
    </source>
</evidence>
<dbReference type="GO" id="GO:0070475">
    <property type="term" value="P:rRNA base methylation"/>
    <property type="evidence" value="ECO:0007669"/>
    <property type="project" value="TreeGrafter"/>
</dbReference>
<evidence type="ECO:0000256" key="10">
    <source>
        <dbReference type="ARBA" id="ARBA00025699"/>
    </source>
</evidence>
<evidence type="ECO:0000256" key="5">
    <source>
        <dbReference type="ARBA" id="ARBA00022490"/>
    </source>
</evidence>
<dbReference type="NCBIfam" id="TIGR00046">
    <property type="entry name" value="RsmE family RNA methyltransferase"/>
    <property type="match status" value="1"/>
</dbReference>
<evidence type="ECO:0000256" key="4">
    <source>
        <dbReference type="ARBA" id="ARBA00013673"/>
    </source>
</evidence>
<comment type="caution">
    <text evidence="15">The sequence shown here is derived from an EMBL/GenBank/DDBJ whole genome shotgun (WGS) entry which is preliminary data.</text>
</comment>
<dbReference type="GO" id="GO:0005737">
    <property type="term" value="C:cytoplasm"/>
    <property type="evidence" value="ECO:0007669"/>
    <property type="project" value="UniProtKB-SubCell"/>
</dbReference>
<dbReference type="Pfam" id="PF04452">
    <property type="entry name" value="Methyltrans_RNA"/>
    <property type="match status" value="1"/>
</dbReference>
<gene>
    <name evidence="15" type="ORF">EOE66_01055</name>
</gene>
<evidence type="ECO:0000256" key="3">
    <source>
        <dbReference type="ARBA" id="ARBA00012328"/>
    </source>
</evidence>